<proteinExistence type="predicted"/>
<protein>
    <submittedName>
        <fullName evidence="1">Uncharacterized protein</fullName>
    </submittedName>
</protein>
<dbReference type="EMBL" id="RYZH01000018">
    <property type="protein sequence ID" value="RUL87701.1"/>
    <property type="molecule type" value="Genomic_DNA"/>
</dbReference>
<reference evidence="1 2" key="1">
    <citation type="submission" date="2018-12" db="EMBL/GenBank/DDBJ databases">
        <authorList>
            <person name="Toschakov S.V."/>
        </authorList>
    </citation>
    <scope>NUCLEOTIDE SEQUENCE [LARGE SCALE GENOMIC DNA]</scope>
    <source>
        <strain evidence="1 2">GM2012</strain>
    </source>
</reference>
<sequence length="179" mass="20280">MTRDVPERHPLNRLFWGITENTFQTELGIADPRLVDYVAGLLTRFVPSQAIYKLRDAEGKQVSEVTAMVAQAESSADEERRRECHRHIGDFTLFWTGVYPEALPKLRAAMSADHLIDFQEQGKRSYYLASTYSGDEAPVLRRLSVEFELCAFGLSLVRQEWERERAEGASGQLGLILGS</sequence>
<keyword evidence="2" id="KW-1185">Reference proteome</keyword>
<accession>A0A432MJX8</accession>
<organism evidence="1 2">
    <name type="scientific">Tautonia sociabilis</name>
    <dbReference type="NCBI Taxonomy" id="2080755"/>
    <lineage>
        <taxon>Bacteria</taxon>
        <taxon>Pseudomonadati</taxon>
        <taxon>Planctomycetota</taxon>
        <taxon>Planctomycetia</taxon>
        <taxon>Isosphaerales</taxon>
        <taxon>Isosphaeraceae</taxon>
        <taxon>Tautonia</taxon>
    </lineage>
</organism>
<comment type="caution">
    <text evidence="1">The sequence shown here is derived from an EMBL/GenBank/DDBJ whole genome shotgun (WGS) entry which is preliminary data.</text>
</comment>
<reference evidence="1 2" key="2">
    <citation type="submission" date="2019-01" db="EMBL/GenBank/DDBJ databases">
        <title>Tautonia sociabilis, a novel thermotolerant planctomycete of Isosphaeraceae family, isolated from a 4000 m deep subterranean habitat.</title>
        <authorList>
            <person name="Kovaleva O.L."/>
            <person name="Elcheninov A.G."/>
            <person name="Van Heerden E."/>
            <person name="Toshchakov S.V."/>
            <person name="Novikov A."/>
            <person name="Bonch-Osmolovskaya E.A."/>
            <person name="Kublanov I.V."/>
        </authorList>
    </citation>
    <scope>NUCLEOTIDE SEQUENCE [LARGE SCALE GENOMIC DNA]</scope>
    <source>
        <strain evidence="1 2">GM2012</strain>
    </source>
</reference>
<dbReference type="RefSeq" id="WP_126725411.1">
    <property type="nucleotide sequence ID" value="NZ_RYZH01000018.1"/>
</dbReference>
<gene>
    <name evidence="1" type="ORF">TsocGM_10975</name>
</gene>
<evidence type="ECO:0000313" key="2">
    <source>
        <dbReference type="Proteomes" id="UP000280296"/>
    </source>
</evidence>
<dbReference type="Proteomes" id="UP000280296">
    <property type="component" value="Unassembled WGS sequence"/>
</dbReference>
<dbReference type="OrthoDB" id="7061165at2"/>
<dbReference type="AlphaFoldDB" id="A0A432MJX8"/>
<name>A0A432MJX8_9BACT</name>
<evidence type="ECO:0000313" key="1">
    <source>
        <dbReference type="EMBL" id="RUL87701.1"/>
    </source>
</evidence>